<protein>
    <submittedName>
        <fullName evidence="2">Uncharacterized protein</fullName>
    </submittedName>
</protein>
<feature type="compositionally biased region" description="Polar residues" evidence="1">
    <location>
        <begin position="110"/>
        <end position="122"/>
    </location>
</feature>
<reference evidence="2 3" key="4">
    <citation type="journal article" date="2011" name="BMC Genomics">
        <title>RNA-Seq improves annotation of protein-coding genes in the cucumber genome.</title>
        <authorList>
            <person name="Li Z."/>
            <person name="Zhang Z."/>
            <person name="Yan P."/>
            <person name="Huang S."/>
            <person name="Fei Z."/>
            <person name="Lin K."/>
        </authorList>
    </citation>
    <scope>NUCLEOTIDE SEQUENCE [LARGE SCALE GENOMIC DNA]</scope>
    <source>
        <strain evidence="3">cv. 9930</strain>
    </source>
</reference>
<evidence type="ECO:0000313" key="2">
    <source>
        <dbReference type="EMBL" id="KGN50594.1"/>
    </source>
</evidence>
<gene>
    <name evidence="2" type="ORF">Csa_5G188900</name>
</gene>
<organism evidence="2 3">
    <name type="scientific">Cucumis sativus</name>
    <name type="common">Cucumber</name>
    <dbReference type="NCBI Taxonomy" id="3659"/>
    <lineage>
        <taxon>Eukaryota</taxon>
        <taxon>Viridiplantae</taxon>
        <taxon>Streptophyta</taxon>
        <taxon>Embryophyta</taxon>
        <taxon>Tracheophyta</taxon>
        <taxon>Spermatophyta</taxon>
        <taxon>Magnoliopsida</taxon>
        <taxon>eudicotyledons</taxon>
        <taxon>Gunneridae</taxon>
        <taxon>Pentapetalae</taxon>
        <taxon>rosids</taxon>
        <taxon>fabids</taxon>
        <taxon>Cucurbitales</taxon>
        <taxon>Cucurbitaceae</taxon>
        <taxon>Benincaseae</taxon>
        <taxon>Cucumis</taxon>
    </lineage>
</organism>
<evidence type="ECO:0000256" key="1">
    <source>
        <dbReference type="SAM" id="MobiDB-lite"/>
    </source>
</evidence>
<reference evidence="2 3" key="1">
    <citation type="journal article" date="2009" name="Nat. Genet.">
        <title>The genome of the cucumber, Cucumis sativus L.</title>
        <authorList>
            <person name="Huang S."/>
            <person name="Li R."/>
            <person name="Zhang Z."/>
            <person name="Li L."/>
            <person name="Gu X."/>
            <person name="Fan W."/>
            <person name="Lucas W.J."/>
            <person name="Wang X."/>
            <person name="Xie B."/>
            <person name="Ni P."/>
            <person name="Ren Y."/>
            <person name="Zhu H."/>
            <person name="Li J."/>
            <person name="Lin K."/>
            <person name="Jin W."/>
            <person name="Fei Z."/>
            <person name="Li G."/>
            <person name="Staub J."/>
            <person name="Kilian A."/>
            <person name="van der Vossen E.A."/>
            <person name="Wu Y."/>
            <person name="Guo J."/>
            <person name="He J."/>
            <person name="Jia Z."/>
            <person name="Ren Y."/>
            <person name="Tian G."/>
            <person name="Lu Y."/>
            <person name="Ruan J."/>
            <person name="Qian W."/>
            <person name="Wang M."/>
            <person name="Huang Q."/>
            <person name="Li B."/>
            <person name="Xuan Z."/>
            <person name="Cao J."/>
            <person name="Asan"/>
            <person name="Wu Z."/>
            <person name="Zhang J."/>
            <person name="Cai Q."/>
            <person name="Bai Y."/>
            <person name="Zhao B."/>
            <person name="Han Y."/>
            <person name="Li Y."/>
            <person name="Li X."/>
            <person name="Wang S."/>
            <person name="Shi Q."/>
            <person name="Liu S."/>
            <person name="Cho W.K."/>
            <person name="Kim J.Y."/>
            <person name="Xu Y."/>
            <person name="Heller-Uszynska K."/>
            <person name="Miao H."/>
            <person name="Cheng Z."/>
            <person name="Zhang S."/>
            <person name="Wu J."/>
            <person name="Yang Y."/>
            <person name="Kang H."/>
            <person name="Li M."/>
            <person name="Liang H."/>
            <person name="Ren X."/>
            <person name="Shi Z."/>
            <person name="Wen M."/>
            <person name="Jian M."/>
            <person name="Yang H."/>
            <person name="Zhang G."/>
            <person name="Yang Z."/>
            <person name="Chen R."/>
            <person name="Liu S."/>
            <person name="Li J."/>
            <person name="Ma L."/>
            <person name="Liu H."/>
            <person name="Zhou Y."/>
            <person name="Zhao J."/>
            <person name="Fang X."/>
            <person name="Li G."/>
            <person name="Fang L."/>
            <person name="Li Y."/>
            <person name="Liu D."/>
            <person name="Zheng H."/>
            <person name="Zhang Y."/>
            <person name="Qin N."/>
            <person name="Li Z."/>
            <person name="Yang G."/>
            <person name="Yang S."/>
            <person name="Bolund L."/>
            <person name="Kristiansen K."/>
            <person name="Zheng H."/>
            <person name="Li S."/>
            <person name="Zhang X."/>
            <person name="Yang H."/>
            <person name="Wang J."/>
            <person name="Sun R."/>
            <person name="Zhang B."/>
            <person name="Jiang S."/>
            <person name="Wang J."/>
            <person name="Du Y."/>
            <person name="Li S."/>
        </authorList>
    </citation>
    <scope>NUCLEOTIDE SEQUENCE [LARGE SCALE GENOMIC DNA]</scope>
    <source>
        <strain evidence="3">cv. 9930</strain>
    </source>
</reference>
<feature type="region of interest" description="Disordered" evidence="1">
    <location>
        <begin position="110"/>
        <end position="141"/>
    </location>
</feature>
<feature type="compositionally biased region" description="Polar residues" evidence="1">
    <location>
        <begin position="24"/>
        <end position="36"/>
    </location>
</feature>
<proteinExistence type="predicted"/>
<dbReference type="AlphaFoldDB" id="A0A0A0KNZ9"/>
<reference evidence="2 3" key="2">
    <citation type="journal article" date="2009" name="PLoS ONE">
        <title>An integrated genetic and cytogenetic map of the cucumber genome.</title>
        <authorList>
            <person name="Ren Y."/>
            <person name="Zhang Z."/>
            <person name="Liu J."/>
            <person name="Staub J.E."/>
            <person name="Han Y."/>
            <person name="Cheng Z."/>
            <person name="Li X."/>
            <person name="Lu J."/>
            <person name="Miao H."/>
            <person name="Kang H."/>
            <person name="Xie B."/>
            <person name="Gu X."/>
            <person name="Wang X."/>
            <person name="Du Y."/>
            <person name="Jin W."/>
            <person name="Huang S."/>
        </authorList>
    </citation>
    <scope>NUCLEOTIDE SEQUENCE [LARGE SCALE GENOMIC DNA]</scope>
    <source>
        <strain evidence="3">cv. 9930</strain>
    </source>
</reference>
<dbReference type="Proteomes" id="UP000029981">
    <property type="component" value="Chromosome 5"/>
</dbReference>
<dbReference type="PANTHER" id="PTHR33738">
    <property type="entry name" value="EMB|CAB82975.1"/>
    <property type="match status" value="1"/>
</dbReference>
<dbReference type="OMA" id="TESHHIF"/>
<dbReference type="EMBL" id="CM002926">
    <property type="protein sequence ID" value="KGN50594.1"/>
    <property type="molecule type" value="Genomic_DNA"/>
</dbReference>
<evidence type="ECO:0000313" key="3">
    <source>
        <dbReference type="Proteomes" id="UP000029981"/>
    </source>
</evidence>
<accession>A0A0A0KNZ9</accession>
<dbReference type="PANTHER" id="PTHR33738:SF21">
    <property type="entry name" value="TPRXL"/>
    <property type="match status" value="1"/>
</dbReference>
<keyword evidence="3" id="KW-1185">Reference proteome</keyword>
<name>A0A0A0KNZ9_CUCSA</name>
<reference evidence="2 3" key="3">
    <citation type="journal article" date="2010" name="BMC Genomics">
        <title>Transcriptome sequencing and comparative analysis of cucumber flowers with different sex types.</title>
        <authorList>
            <person name="Guo S."/>
            <person name="Zheng Y."/>
            <person name="Joung J.G."/>
            <person name="Liu S."/>
            <person name="Zhang Z."/>
            <person name="Crasta O.R."/>
            <person name="Sobral B.W."/>
            <person name="Xu Y."/>
            <person name="Huang S."/>
            <person name="Fei Z."/>
        </authorList>
    </citation>
    <scope>NUCLEOTIDE SEQUENCE [LARGE SCALE GENOMIC DNA]</scope>
    <source>
        <strain evidence="3">cv. 9930</strain>
    </source>
</reference>
<feature type="region of interest" description="Disordered" evidence="1">
    <location>
        <begin position="1"/>
        <end position="87"/>
    </location>
</feature>
<sequence>MENKKLQVATSSSSSLDHIFGPMDSNSASSTSTTGYFGSMFPPPVVERERKKDVGNQVSIAEVGNPDNATINGKKGTGGASGKDESSMYQNETMEPSYFSSSIFYGGQENYSPRTNASQSHPNFKKEVKDNDANESNSNPASRGNWWKDHYIDFRQSLMYFSPWICSVPIPSSQFTNIQLFDYVLGFGDSIIDIILSFTSLATIL</sequence>
<dbReference type="Gramene" id="KGN50594">
    <property type="protein sequence ID" value="KGN50594"/>
    <property type="gene ID" value="Csa_5G188900"/>
</dbReference>